<dbReference type="KEGG" id="vgo:GJW-30_1_02555"/>
<dbReference type="Proteomes" id="UP000236884">
    <property type="component" value="Chromosome"/>
</dbReference>
<dbReference type="GO" id="GO:0004888">
    <property type="term" value="F:transmembrane signaling receptor activity"/>
    <property type="evidence" value="ECO:0007669"/>
    <property type="project" value="InterPro"/>
</dbReference>
<evidence type="ECO:0000256" key="4">
    <source>
        <dbReference type="SAM" id="Phobius"/>
    </source>
</evidence>
<dbReference type="Gene3D" id="6.10.340.10">
    <property type="match status" value="1"/>
</dbReference>
<evidence type="ECO:0000256" key="2">
    <source>
        <dbReference type="ARBA" id="ARBA00029447"/>
    </source>
</evidence>
<comment type="similarity">
    <text evidence="2">Belongs to the methyl-accepting chemotaxis (MCP) protein family.</text>
</comment>
<dbReference type="InterPro" id="IPR003660">
    <property type="entry name" value="HAMP_dom"/>
</dbReference>
<dbReference type="RefSeq" id="WP_096355885.1">
    <property type="nucleotide sequence ID" value="NZ_AP014946.1"/>
</dbReference>
<dbReference type="OrthoDB" id="8482111at2"/>
<keyword evidence="4" id="KW-1133">Transmembrane helix</keyword>
<name>A0A0S3PVW6_9BRAD</name>
<keyword evidence="4" id="KW-0472">Membrane</keyword>
<dbReference type="PRINTS" id="PR00260">
    <property type="entry name" value="CHEMTRNSDUCR"/>
</dbReference>
<dbReference type="PANTHER" id="PTHR32089">
    <property type="entry name" value="METHYL-ACCEPTING CHEMOTAXIS PROTEIN MCPB"/>
    <property type="match status" value="1"/>
</dbReference>
<dbReference type="InterPro" id="IPR004089">
    <property type="entry name" value="MCPsignal_dom"/>
</dbReference>
<dbReference type="EMBL" id="AP014946">
    <property type="protein sequence ID" value="BAT60020.1"/>
    <property type="molecule type" value="Genomic_DNA"/>
</dbReference>
<evidence type="ECO:0000256" key="3">
    <source>
        <dbReference type="PROSITE-ProRule" id="PRU00284"/>
    </source>
</evidence>
<dbReference type="PANTHER" id="PTHR32089:SF112">
    <property type="entry name" value="LYSOZYME-LIKE PROTEIN-RELATED"/>
    <property type="match status" value="1"/>
</dbReference>
<dbReference type="PROSITE" id="PS50885">
    <property type="entry name" value="HAMP"/>
    <property type="match status" value="1"/>
</dbReference>
<keyword evidence="1 3" id="KW-0807">Transducer</keyword>
<evidence type="ECO:0000313" key="8">
    <source>
        <dbReference type="Proteomes" id="UP000236884"/>
    </source>
</evidence>
<dbReference type="GO" id="GO:0006935">
    <property type="term" value="P:chemotaxis"/>
    <property type="evidence" value="ECO:0007669"/>
    <property type="project" value="InterPro"/>
</dbReference>
<evidence type="ECO:0000259" key="6">
    <source>
        <dbReference type="PROSITE" id="PS50885"/>
    </source>
</evidence>
<organism evidence="7 8">
    <name type="scientific">Variibacter gotjawalensis</name>
    <dbReference type="NCBI Taxonomy" id="1333996"/>
    <lineage>
        <taxon>Bacteria</taxon>
        <taxon>Pseudomonadati</taxon>
        <taxon>Pseudomonadota</taxon>
        <taxon>Alphaproteobacteria</taxon>
        <taxon>Hyphomicrobiales</taxon>
        <taxon>Nitrobacteraceae</taxon>
        <taxon>Variibacter</taxon>
    </lineage>
</organism>
<dbReference type="GO" id="GO:0007165">
    <property type="term" value="P:signal transduction"/>
    <property type="evidence" value="ECO:0007669"/>
    <property type="project" value="UniProtKB-KW"/>
</dbReference>
<gene>
    <name evidence="7" type="primary">pctB</name>
    <name evidence="7" type="ORF">GJW-30_1_02555</name>
</gene>
<proteinExistence type="inferred from homology"/>
<dbReference type="SMART" id="SM00304">
    <property type="entry name" value="HAMP"/>
    <property type="match status" value="2"/>
</dbReference>
<dbReference type="Gene3D" id="1.10.287.950">
    <property type="entry name" value="Methyl-accepting chemotaxis protein"/>
    <property type="match status" value="1"/>
</dbReference>
<dbReference type="PROSITE" id="PS50111">
    <property type="entry name" value="CHEMOTAXIS_TRANSDUC_2"/>
    <property type="match status" value="1"/>
</dbReference>
<keyword evidence="4" id="KW-0812">Transmembrane</keyword>
<feature type="transmembrane region" description="Helical" evidence="4">
    <location>
        <begin position="299"/>
        <end position="318"/>
    </location>
</feature>
<dbReference type="AlphaFoldDB" id="A0A0S3PVW6"/>
<feature type="domain" description="Methyl-accepting transducer" evidence="5">
    <location>
        <begin position="396"/>
        <end position="650"/>
    </location>
</feature>
<keyword evidence="8" id="KW-1185">Reference proteome</keyword>
<dbReference type="Pfam" id="PF00015">
    <property type="entry name" value="MCPsignal"/>
    <property type="match status" value="1"/>
</dbReference>
<protein>
    <submittedName>
        <fullName evidence="7">Methyl-accepting chemotaxis protein PctB</fullName>
    </submittedName>
</protein>
<dbReference type="InterPro" id="IPR004090">
    <property type="entry name" value="Chemotax_Me-accpt_rcpt"/>
</dbReference>
<dbReference type="SMART" id="SM00283">
    <property type="entry name" value="MA"/>
    <property type="match status" value="1"/>
</dbReference>
<dbReference type="SUPFAM" id="SSF58104">
    <property type="entry name" value="Methyl-accepting chemotaxis protein (MCP) signaling domain"/>
    <property type="match status" value="1"/>
</dbReference>
<evidence type="ECO:0000313" key="7">
    <source>
        <dbReference type="EMBL" id="BAT60020.1"/>
    </source>
</evidence>
<reference evidence="7 8" key="1">
    <citation type="submission" date="2015-08" db="EMBL/GenBank/DDBJ databases">
        <title>Investigation of the bacterial diversity of lava forest soil.</title>
        <authorList>
            <person name="Lee J.S."/>
        </authorList>
    </citation>
    <scope>NUCLEOTIDE SEQUENCE [LARGE SCALE GENOMIC DNA]</scope>
    <source>
        <strain evidence="7 8">GJW-30</strain>
    </source>
</reference>
<feature type="domain" description="HAMP" evidence="6">
    <location>
        <begin position="320"/>
        <end position="373"/>
    </location>
</feature>
<dbReference type="GO" id="GO:0016020">
    <property type="term" value="C:membrane"/>
    <property type="evidence" value="ECO:0007669"/>
    <property type="project" value="InterPro"/>
</dbReference>
<evidence type="ECO:0000259" key="5">
    <source>
        <dbReference type="PROSITE" id="PS50111"/>
    </source>
</evidence>
<evidence type="ECO:0000256" key="1">
    <source>
        <dbReference type="ARBA" id="ARBA00023224"/>
    </source>
</evidence>
<sequence length="670" mass="71449">MVTRLYIGTKLGLSALLGIALVGGMIVSDRWGNAEISAVGSSSDREGQSIFESMAALTAVQSAQQQLDRIRLASSQTAIDTALVELKRAGTAGRDYIDNAERLSRDDGHLVRLATIRNKLAETVVTAEEIAKSQVKIIRLDGERERIWKSWTAEIRRVEARGGTSAPLMPELYAADAAYQTANNAVLRLRVLQQENAMMDATIGIDRITKALQRAAAATNDADIRKTIDTLGTLHQSFRKMLSEIAVAIDQQTALIESRATVLVDEVTKLVELATVQNAILRNQADNHVRDTLVWAENLTAIIGLAVIAVLLALAMLSQMHIVRPIRKIGNVLLDLARSNLSVAIPYANRTDEVGDAARAATTFRDQLAHLARLEARQKADTEQSQRNRKQELNGWADRFDDAVGQIIGTVTRATRDLEETASTLTNSAEGTRALSGSAARFSTAASSSVQSVAAASDELATSVNEIARQVQESSRIAIAAVEQAQQTDARISALSQAAQRIGDVIEIISDIAEQTNLLALNATIEAARAGEAGRGFAVVASEVKSLAAQTAQATQEIGAQIGAIQSATIDSVHTIKDISSTIHRIAEIATAVASSVEKQYAATQEISHNAQIAANGTAEVAGNIADVNGRAIETGVASSQVFKAVQALAAQSHQLRAEVDRFLGTVRAA</sequence>
<accession>A0A0S3PVW6</accession>
<dbReference type="CDD" id="cd06225">
    <property type="entry name" value="HAMP"/>
    <property type="match status" value="1"/>
</dbReference>